<gene>
    <name evidence="1" type="ORF">BpHYR1_023199</name>
</gene>
<reference evidence="1 2" key="1">
    <citation type="journal article" date="2018" name="Sci. Rep.">
        <title>Genomic signatures of local adaptation to the degree of environmental predictability in rotifers.</title>
        <authorList>
            <person name="Franch-Gras L."/>
            <person name="Hahn C."/>
            <person name="Garcia-Roger E.M."/>
            <person name="Carmona M.J."/>
            <person name="Serra M."/>
            <person name="Gomez A."/>
        </authorList>
    </citation>
    <scope>NUCLEOTIDE SEQUENCE [LARGE SCALE GENOMIC DNA]</scope>
    <source>
        <strain evidence="1">HYR1</strain>
    </source>
</reference>
<accession>A0A3M7PTQ2</accession>
<name>A0A3M7PTQ2_BRAPC</name>
<evidence type="ECO:0000313" key="1">
    <source>
        <dbReference type="EMBL" id="RNA02542.1"/>
    </source>
</evidence>
<dbReference type="EMBL" id="REGN01008843">
    <property type="protein sequence ID" value="RNA02542.1"/>
    <property type="molecule type" value="Genomic_DNA"/>
</dbReference>
<keyword evidence="2" id="KW-1185">Reference proteome</keyword>
<comment type="caution">
    <text evidence="1">The sequence shown here is derived from an EMBL/GenBank/DDBJ whole genome shotgun (WGS) entry which is preliminary data.</text>
</comment>
<organism evidence="1 2">
    <name type="scientific">Brachionus plicatilis</name>
    <name type="common">Marine rotifer</name>
    <name type="synonym">Brachionus muelleri</name>
    <dbReference type="NCBI Taxonomy" id="10195"/>
    <lineage>
        <taxon>Eukaryota</taxon>
        <taxon>Metazoa</taxon>
        <taxon>Spiralia</taxon>
        <taxon>Gnathifera</taxon>
        <taxon>Rotifera</taxon>
        <taxon>Eurotatoria</taxon>
        <taxon>Monogononta</taxon>
        <taxon>Pseudotrocha</taxon>
        <taxon>Ploima</taxon>
        <taxon>Brachionidae</taxon>
        <taxon>Brachionus</taxon>
    </lineage>
</organism>
<evidence type="ECO:0000313" key="2">
    <source>
        <dbReference type="Proteomes" id="UP000276133"/>
    </source>
</evidence>
<sequence>MIPISGYKKIDCQKFGSSRLGDVNHISPHIMEQFLLLGLKMVQNLSDGERIFVWLKPLTFFELNLINYQIANFILNFSWISKRDVDNLFKEEIEHSLMMYFVRYVIGKASIRSKIDNCSDHKSSASIKFTHDYVYQIKSASKLNIKNKTSNIQYLFRNFLHNFFSVFIE</sequence>
<dbReference type="AlphaFoldDB" id="A0A3M7PTQ2"/>
<dbReference type="Proteomes" id="UP000276133">
    <property type="component" value="Unassembled WGS sequence"/>
</dbReference>
<proteinExistence type="predicted"/>
<protein>
    <submittedName>
        <fullName evidence="1">Uncharacterized protein</fullName>
    </submittedName>
</protein>